<dbReference type="Proteomes" id="UP000008808">
    <property type="component" value="Chromosome"/>
</dbReference>
<dbReference type="eggNOG" id="ENOG50315MQ">
    <property type="taxonomic scope" value="Bacteria"/>
</dbReference>
<dbReference type="OrthoDB" id="7594608at2"/>
<dbReference type="KEGG" id="eli:ELI_08865"/>
<gene>
    <name evidence="1" type="ordered locus">ELI_08865</name>
</gene>
<protein>
    <recommendedName>
        <fullName evidence="3">Lipoprotein</fullName>
    </recommendedName>
</protein>
<dbReference type="AlphaFoldDB" id="Q2N8X6"/>
<evidence type="ECO:0008006" key="3">
    <source>
        <dbReference type="Google" id="ProtNLM"/>
    </source>
</evidence>
<proteinExistence type="predicted"/>
<evidence type="ECO:0000313" key="1">
    <source>
        <dbReference type="EMBL" id="ABC63865.1"/>
    </source>
</evidence>
<accession>Q2N8X6</accession>
<dbReference type="PROSITE" id="PS51257">
    <property type="entry name" value="PROKAR_LIPOPROTEIN"/>
    <property type="match status" value="1"/>
</dbReference>
<sequence length="165" mass="16839">MRIVLPVIAALALAACGSETSGTLEGEDGERMDYSVDENSGETNATITTEDGTATMQTGPNVRARLPLGFKVYPGATVLSATNIDSDGEKGSLVMMETNATPDEIIAYYKAEAEAAGIDIKMDMTTGESRALAGEGASGASFSVNAGEQGSATSVQLMVSEGSGN</sequence>
<dbReference type="STRING" id="314225.ELI_08865"/>
<evidence type="ECO:0000313" key="2">
    <source>
        <dbReference type="Proteomes" id="UP000008808"/>
    </source>
</evidence>
<name>Q2N8X6_ERYLH</name>
<dbReference type="RefSeq" id="WP_011414695.1">
    <property type="nucleotide sequence ID" value="NC_007722.1"/>
</dbReference>
<reference evidence="2" key="1">
    <citation type="journal article" date="2009" name="J. Bacteriol.">
        <title>Complete genome sequence of Erythrobacter litoralis HTCC2594.</title>
        <authorList>
            <person name="Oh H.M."/>
            <person name="Giovannoni S.J."/>
            <person name="Ferriera S."/>
            <person name="Johnson J."/>
            <person name="Cho J.C."/>
        </authorList>
    </citation>
    <scope>NUCLEOTIDE SEQUENCE [LARGE SCALE GENOMIC DNA]</scope>
    <source>
        <strain evidence="2">HTCC2594</strain>
    </source>
</reference>
<keyword evidence="2" id="KW-1185">Reference proteome</keyword>
<dbReference type="HOGENOM" id="CLU_1608333_0_0_5"/>
<dbReference type="EMBL" id="CP000157">
    <property type="protein sequence ID" value="ABC63865.1"/>
    <property type="molecule type" value="Genomic_DNA"/>
</dbReference>
<organism evidence="1 2">
    <name type="scientific">Erythrobacter litoralis (strain HTCC2594)</name>
    <dbReference type="NCBI Taxonomy" id="314225"/>
    <lineage>
        <taxon>Bacteria</taxon>
        <taxon>Pseudomonadati</taxon>
        <taxon>Pseudomonadota</taxon>
        <taxon>Alphaproteobacteria</taxon>
        <taxon>Sphingomonadales</taxon>
        <taxon>Erythrobacteraceae</taxon>
        <taxon>Erythrobacter/Porphyrobacter group</taxon>
        <taxon>Erythrobacter</taxon>
    </lineage>
</organism>